<proteinExistence type="predicted"/>
<evidence type="ECO:0000313" key="3">
    <source>
        <dbReference type="EMBL" id="KAF2575660.1"/>
    </source>
</evidence>
<sequence>MAPGKKAELDATLENLRDEVNKIGVVERSMEDLKESVMEIRNQMSVMERLEKRLDETEETRKREFATLFQATLQSHMEEEISPPIRRSGKQIASEEEGSGLFRGGTSG</sequence>
<evidence type="ECO:0000256" key="1">
    <source>
        <dbReference type="SAM" id="Coils"/>
    </source>
</evidence>
<organism evidence="3">
    <name type="scientific">Brassica cretica</name>
    <name type="common">Mustard</name>
    <dbReference type="NCBI Taxonomy" id="69181"/>
    <lineage>
        <taxon>Eukaryota</taxon>
        <taxon>Viridiplantae</taxon>
        <taxon>Streptophyta</taxon>
        <taxon>Embryophyta</taxon>
        <taxon>Tracheophyta</taxon>
        <taxon>Spermatophyta</taxon>
        <taxon>Magnoliopsida</taxon>
        <taxon>eudicotyledons</taxon>
        <taxon>Gunneridae</taxon>
        <taxon>Pentapetalae</taxon>
        <taxon>rosids</taxon>
        <taxon>malvids</taxon>
        <taxon>Brassicales</taxon>
        <taxon>Brassicaceae</taxon>
        <taxon>Brassiceae</taxon>
        <taxon>Brassica</taxon>
    </lineage>
</organism>
<accession>A0A8S9IZY6</accession>
<comment type="caution">
    <text evidence="3">The sequence shown here is derived from an EMBL/GenBank/DDBJ whole genome shotgun (WGS) entry which is preliminary data.</text>
</comment>
<feature type="coiled-coil region" evidence="1">
    <location>
        <begin position="23"/>
        <end position="67"/>
    </location>
</feature>
<evidence type="ECO:0000256" key="2">
    <source>
        <dbReference type="SAM" id="MobiDB-lite"/>
    </source>
</evidence>
<dbReference type="AlphaFoldDB" id="A0A8S9IZY6"/>
<keyword evidence="1" id="KW-0175">Coiled coil</keyword>
<protein>
    <submittedName>
        <fullName evidence="3">Uncharacterized protein</fullName>
    </submittedName>
</protein>
<feature type="region of interest" description="Disordered" evidence="2">
    <location>
        <begin position="74"/>
        <end position="108"/>
    </location>
</feature>
<reference evidence="3" key="1">
    <citation type="submission" date="2019-12" db="EMBL/GenBank/DDBJ databases">
        <title>Genome sequencing and annotation of Brassica cretica.</title>
        <authorList>
            <person name="Studholme D.J."/>
            <person name="Sarris P.F."/>
        </authorList>
    </citation>
    <scope>NUCLEOTIDE SEQUENCE</scope>
    <source>
        <strain evidence="3">PFS-102/07</strain>
        <tissue evidence="3">Leaf</tissue>
    </source>
</reference>
<gene>
    <name evidence="3" type="ORF">F2Q70_00005176</name>
</gene>
<dbReference type="EMBL" id="QGKY02001015">
    <property type="protein sequence ID" value="KAF2575660.1"/>
    <property type="molecule type" value="Genomic_DNA"/>
</dbReference>
<name>A0A8S9IZY6_BRACR</name>